<dbReference type="InterPro" id="IPR011417">
    <property type="entry name" value="ANTH_dom"/>
</dbReference>
<dbReference type="Gene3D" id="1.20.1410.10">
    <property type="entry name" value="I/LWEQ domain"/>
    <property type="match status" value="1"/>
</dbReference>
<dbReference type="GO" id="GO:0030136">
    <property type="term" value="C:clathrin-coated vesicle"/>
    <property type="evidence" value="ECO:0007669"/>
    <property type="project" value="TreeGrafter"/>
</dbReference>
<keyword evidence="3" id="KW-0175">Coiled coil</keyword>
<dbReference type="FunFam" id="1.20.1410.10:FF:000006">
    <property type="entry name" value="Huntingtin interacting protein"/>
    <property type="match status" value="1"/>
</dbReference>
<dbReference type="GO" id="GO:0030864">
    <property type="term" value="C:cortical actin cytoskeleton"/>
    <property type="evidence" value="ECO:0007669"/>
    <property type="project" value="TreeGrafter"/>
</dbReference>
<name>A0A7R8ZD97_TIMDO</name>
<proteinExistence type="predicted"/>
<dbReference type="GO" id="GO:0007015">
    <property type="term" value="P:actin filament organization"/>
    <property type="evidence" value="ECO:0007669"/>
    <property type="project" value="TreeGrafter"/>
</dbReference>
<dbReference type="GO" id="GO:0048268">
    <property type="term" value="P:clathrin coat assembly"/>
    <property type="evidence" value="ECO:0007669"/>
    <property type="project" value="TreeGrafter"/>
</dbReference>
<evidence type="ECO:0000313" key="5">
    <source>
        <dbReference type="EMBL" id="CAD7203473.1"/>
    </source>
</evidence>
<dbReference type="GO" id="GO:0043325">
    <property type="term" value="F:phosphatidylinositol-3,4-bisphosphate binding"/>
    <property type="evidence" value="ECO:0007669"/>
    <property type="project" value="TreeGrafter"/>
</dbReference>
<dbReference type="GO" id="GO:0080025">
    <property type="term" value="F:phosphatidylinositol-3,5-bisphosphate binding"/>
    <property type="evidence" value="ECO:0007669"/>
    <property type="project" value="TreeGrafter"/>
</dbReference>
<evidence type="ECO:0000256" key="3">
    <source>
        <dbReference type="SAM" id="Coils"/>
    </source>
</evidence>
<evidence type="ECO:0000259" key="4">
    <source>
        <dbReference type="PROSITE" id="PS50945"/>
    </source>
</evidence>
<dbReference type="GO" id="GO:0006897">
    <property type="term" value="P:endocytosis"/>
    <property type="evidence" value="ECO:0007669"/>
    <property type="project" value="InterPro"/>
</dbReference>
<dbReference type="PROSITE" id="PS50945">
    <property type="entry name" value="I_LWEQ"/>
    <property type="match status" value="1"/>
</dbReference>
<sequence>MRPASVAQLANSLVVLSSTAEDGEIEVHLREGYGKLIHLYTQLLMTKLDFHRRNPRFPGNLQVTKEELQDIGENDINNYFQMSVEMFDYMDNILELQTSIFGSLDMSRSNSMTSCGQCRLAPLIPCIQDSSQLYDYCVKILFKLHASLPPDILIGHRERFLKQFKELRQFYINASTMQYFKTLIQIPLLPDVSSVACSFSFLPDVSRVACSFPLLPDKPPNFLIQAELRSYVTPVVILPAEEPSPPESDAVDGTLIDTSDSGSTGEFVDFNHHQNGSISPDILAERDSLIEQLQMEMGRLRSEIQRLQRVVEQLHDKIGDLETQLATKDSELLQEKQLKDDLMQQTVVMSRYQETEEKFKTVDGKFQKLKEVYTKLRDEHVQLIRQKADVVKQLEGDRLLAQSVQASMEAKLREITVEKSRAQETLQKSSALEGELEILRAAQEAARTETLTLASRMDYVTNEKTVLESELQDLLSQKEDLDVRLREAEDKYRELLRAKNEFENKLYRLLGAEAIVQKSIEDVDNPALSAVKCSPDYFRSLTEPVLKLLDEVDSSFHDFNGDSSSSTIEPLVRSVGQMAHSLANYLLHGKATSNISPDIEFGESIEEVCKLVGSDAVTLLRNMKDRSKAADVPGNVAAAKARVGQVDVLVEKLMARLQGDTKEIIGDLVEDELASMDKAIEEAANRIEDMLRKSRAADSGIKLEVNEKILDSCTNLMRAIRELVKKSRLLQAEIVLQGKGTASATEFYKRNHQWTEGLISAAKAVGMGAKFLLTAADKVVRGEGKFEQLMVASQEIAASTAQLVVASRVKAERNSANLGALSLASKGVTQATGVVVATSKSCSEMVEESEDLDVSGLSLHQAKRLEMESQVRVLELEANLQKERERLATLRRRHYRLAGELEGWEQQIFTKQFLDYYLLLGSHFRPPGNNNPNHKASVAVLEIQQPINYYLFPLALLSRGFVSYIR</sequence>
<dbReference type="Pfam" id="PF01608">
    <property type="entry name" value="I_LWEQ"/>
    <property type="match status" value="1"/>
</dbReference>
<dbReference type="PANTHER" id="PTHR10407:SF15">
    <property type="entry name" value="HUNTINGTIN INTERACTING PROTEIN 1"/>
    <property type="match status" value="1"/>
</dbReference>
<dbReference type="GO" id="GO:0051015">
    <property type="term" value="F:actin filament binding"/>
    <property type="evidence" value="ECO:0007669"/>
    <property type="project" value="TreeGrafter"/>
</dbReference>
<dbReference type="EMBL" id="OA570670">
    <property type="protein sequence ID" value="CAD7203473.1"/>
    <property type="molecule type" value="Genomic_DNA"/>
</dbReference>
<dbReference type="InterPro" id="IPR002558">
    <property type="entry name" value="ILWEQ_dom"/>
</dbReference>
<dbReference type="PANTHER" id="PTHR10407">
    <property type="entry name" value="HUNTINGTIN INTERACTING PROTEIN 1"/>
    <property type="match status" value="1"/>
</dbReference>
<evidence type="ECO:0000256" key="1">
    <source>
        <dbReference type="ARBA" id="ARBA00004496"/>
    </source>
</evidence>
<organism evidence="5">
    <name type="scientific">Timema douglasi</name>
    <name type="common">Walking stick</name>
    <dbReference type="NCBI Taxonomy" id="61478"/>
    <lineage>
        <taxon>Eukaryota</taxon>
        <taxon>Metazoa</taxon>
        <taxon>Ecdysozoa</taxon>
        <taxon>Arthropoda</taxon>
        <taxon>Hexapoda</taxon>
        <taxon>Insecta</taxon>
        <taxon>Pterygota</taxon>
        <taxon>Neoptera</taxon>
        <taxon>Polyneoptera</taxon>
        <taxon>Phasmatodea</taxon>
        <taxon>Timematodea</taxon>
        <taxon>Timematoidea</taxon>
        <taxon>Timematidae</taxon>
        <taxon>Timema</taxon>
    </lineage>
</organism>
<keyword evidence="2" id="KW-0963">Cytoplasm</keyword>
<accession>A0A7R8ZD97</accession>
<feature type="domain" description="I/LWEQ" evidence="4">
    <location>
        <begin position="657"/>
        <end position="898"/>
    </location>
</feature>
<dbReference type="SUPFAM" id="SSF90257">
    <property type="entry name" value="Myosin rod fragments"/>
    <property type="match status" value="1"/>
</dbReference>
<dbReference type="Gene3D" id="1.20.5.1700">
    <property type="match status" value="1"/>
</dbReference>
<feature type="coiled-coil region" evidence="3">
    <location>
        <begin position="290"/>
        <end position="331"/>
    </location>
</feature>
<dbReference type="SUPFAM" id="SSF109885">
    <property type="entry name" value="I/LWEQ domain"/>
    <property type="match status" value="1"/>
</dbReference>
<protein>
    <recommendedName>
        <fullName evidence="4">I/LWEQ domain-containing protein</fullName>
    </recommendedName>
</protein>
<dbReference type="InterPro" id="IPR035964">
    <property type="entry name" value="I/LWEQ_dom_sf"/>
</dbReference>
<dbReference type="GO" id="GO:0032051">
    <property type="term" value="F:clathrin light chain binding"/>
    <property type="evidence" value="ECO:0007669"/>
    <property type="project" value="TreeGrafter"/>
</dbReference>
<reference evidence="5" key="1">
    <citation type="submission" date="2020-11" db="EMBL/GenBank/DDBJ databases">
        <authorList>
            <person name="Tran Van P."/>
        </authorList>
    </citation>
    <scope>NUCLEOTIDE SEQUENCE</scope>
</reference>
<dbReference type="GO" id="GO:0035615">
    <property type="term" value="F:clathrin adaptor activity"/>
    <property type="evidence" value="ECO:0007669"/>
    <property type="project" value="TreeGrafter"/>
</dbReference>
<gene>
    <name evidence="5" type="ORF">TDIB3V08_LOCUS9643</name>
</gene>
<comment type="subcellular location">
    <subcellularLocation>
        <location evidence="1">Cytoplasm</location>
    </subcellularLocation>
</comment>
<evidence type="ECO:0000256" key="2">
    <source>
        <dbReference type="ARBA" id="ARBA00022490"/>
    </source>
</evidence>
<dbReference type="Pfam" id="PF07651">
    <property type="entry name" value="ANTH"/>
    <property type="match status" value="1"/>
</dbReference>
<dbReference type="SMART" id="SM00307">
    <property type="entry name" value="ILWEQ"/>
    <property type="match status" value="1"/>
</dbReference>
<dbReference type="AlphaFoldDB" id="A0A7R8ZD97"/>
<feature type="coiled-coil region" evidence="3">
    <location>
        <begin position="464"/>
        <end position="505"/>
    </location>
</feature>
<dbReference type="InterPro" id="IPR030224">
    <property type="entry name" value="Sla2_fam"/>
</dbReference>